<dbReference type="Pfam" id="PF11916">
    <property type="entry name" value="Vac14_Fig4_bd"/>
    <property type="match status" value="1"/>
</dbReference>
<feature type="compositionally biased region" description="Polar residues" evidence="5">
    <location>
        <begin position="981"/>
        <end position="990"/>
    </location>
</feature>
<dbReference type="KEGG" id="asau:88174287"/>
<dbReference type="PANTHER" id="PTHR16023:SF0">
    <property type="entry name" value="PROTEIN VAC14 HOMOLOG"/>
    <property type="match status" value="1"/>
</dbReference>
<dbReference type="GO" id="GO:0000329">
    <property type="term" value="C:fungal-type vacuole membrane"/>
    <property type="evidence" value="ECO:0007669"/>
    <property type="project" value="TreeGrafter"/>
</dbReference>
<comment type="similarity">
    <text evidence="2">Belongs to the VAC14 family.</text>
</comment>
<name>A0AAX4HBG2_9ASCO</name>
<dbReference type="GeneID" id="88174287"/>
<dbReference type="InterPro" id="IPR026825">
    <property type="entry name" value="Vac14"/>
</dbReference>
<accession>A0AAX4HBG2</accession>
<feature type="region of interest" description="Disordered" evidence="5">
    <location>
        <begin position="980"/>
        <end position="1004"/>
    </location>
</feature>
<dbReference type="AlphaFoldDB" id="A0AAX4HBG2"/>
<dbReference type="GO" id="GO:0010008">
    <property type="term" value="C:endosome membrane"/>
    <property type="evidence" value="ECO:0007669"/>
    <property type="project" value="TreeGrafter"/>
</dbReference>
<dbReference type="RefSeq" id="XP_062878271.1">
    <property type="nucleotide sequence ID" value="XM_063022201.1"/>
</dbReference>
<protein>
    <recommendedName>
        <fullName evidence="6">Vacuolar protein 14 C-terminal Fig4-binding domain-containing protein</fullName>
    </recommendedName>
</protein>
<evidence type="ECO:0000256" key="4">
    <source>
        <dbReference type="ARBA" id="ARBA00023136"/>
    </source>
</evidence>
<evidence type="ECO:0000313" key="8">
    <source>
        <dbReference type="Proteomes" id="UP001338582"/>
    </source>
</evidence>
<feature type="domain" description="Vacuolar protein 14 C-terminal Fig4-binding" evidence="6">
    <location>
        <begin position="720"/>
        <end position="899"/>
    </location>
</feature>
<evidence type="ECO:0000313" key="7">
    <source>
        <dbReference type="EMBL" id="WPK25889.1"/>
    </source>
</evidence>
<dbReference type="GO" id="GO:0070772">
    <property type="term" value="C:PAS complex"/>
    <property type="evidence" value="ECO:0007669"/>
    <property type="project" value="InterPro"/>
</dbReference>
<dbReference type="InterPro" id="IPR011989">
    <property type="entry name" value="ARM-like"/>
</dbReference>
<reference evidence="7 8" key="1">
    <citation type="submission" date="2023-10" db="EMBL/GenBank/DDBJ databases">
        <title>Draft Genome Sequence of Candida saopaulonensis from a very Premature Infant with Sepsis.</title>
        <authorList>
            <person name="Ning Y."/>
            <person name="Dai R."/>
            <person name="Xiao M."/>
            <person name="Xu Y."/>
            <person name="Yan Q."/>
            <person name="Zhang L."/>
        </authorList>
    </citation>
    <scope>NUCLEOTIDE SEQUENCE [LARGE SCALE GENOMIC DNA]</scope>
    <source>
        <strain evidence="7 8">19XY460</strain>
    </source>
</reference>
<comment type="subcellular location">
    <subcellularLocation>
        <location evidence="1">Endomembrane system</location>
    </subcellularLocation>
</comment>
<keyword evidence="4" id="KW-0472">Membrane</keyword>
<sequence>MITWFISLFPKGCYQYPHLHTTTTSNCSRIHSRHNNTRSIATVDRNNKMAEAKVLDPAIIKDLLNHIYEKRKATAFQIEGITKAALAQNESTKIYQIIAKLTELSNSGSVSAKMGAVTALGSVSVALGLFAIAYFLEDIVRPIFATFRDSDARVRYYACESLYNIAKIARGEILLYFNEVFDILCILVTDTESSVKNAADILDRLIKDIVSAKSTNYVSILHQQNDEAQEVESNIIASNGEAIQVNNPQDPMKAFSLPRFIPTLLERMYTIEPFAKKFLLGWLELFDDIPSSELITFLPNFLEPLIRFLMNKCPSDVRIETQNLLAIFLKEMEASYKVRYEMRKAHILKERLRQKEENLKISDALPESLALASPHNPESMSTDELARNLSKTNLEAMESSLQTDAASIKSASTTIIRRAQDNNEPEGEPAVAKSVASNDVSEFIAGQDIFIDYSRIIDILLSFLRTVPPRSSNEYLFNDLSNENREICLEIQLTVLRWLQAIIQISPTSFSKFLPDCVSIILRNIALTDDLNDVELRNQFLNFDQSLRTYLNRLHQSNTEELKGPSSDIDEISESTIQGLNKEAYEEFLELYLIKTFQVVLNECLLSVNELARLTSLDWLMFLYSNYRSSFFTQEKDEQNKATVKFQLDLTALLRSSVDASKEVVSKVLTLAAQISDDNQEFFRDFMVKLMMFFETDGPETIKAPGSLNHGINSNVSSSLSREKMEFILRRLCVTISAEKIFKSLSEVLVLFETSNVEFLDSIVVTLNNILLTSPELQSLRKDLKNFDVYKSEDWTLFSTLFQCWSYNVPSVLSLCLLTSNYELAYLIIKNLAETEVSFQLLTQLDVLVQLLESHIFLKLRLQLLEPDKHPFLYKTLYGILMIMPQSSTYSVLNNRLASLTLFIQSSANSQSPHLANNANNISSSTASSALLLTKRKRIQELADTFVKVNERQQDSTRSRLPKEFDYGSRGASIRFGASTALESSESKPSMQDYFSLDPKNTRG</sequence>
<evidence type="ECO:0000256" key="2">
    <source>
        <dbReference type="ARBA" id="ARBA00010225"/>
    </source>
</evidence>
<evidence type="ECO:0000259" key="6">
    <source>
        <dbReference type="Pfam" id="PF11916"/>
    </source>
</evidence>
<dbReference type="InterPro" id="IPR016024">
    <property type="entry name" value="ARM-type_fold"/>
</dbReference>
<dbReference type="EMBL" id="CP138897">
    <property type="protein sequence ID" value="WPK25889.1"/>
    <property type="molecule type" value="Genomic_DNA"/>
</dbReference>
<dbReference type="Pfam" id="PF12755">
    <property type="entry name" value="Vac14_Fab1_bd"/>
    <property type="match status" value="1"/>
</dbReference>
<organism evidence="7 8">
    <name type="scientific">Australozyma saopauloensis</name>
    <dbReference type="NCBI Taxonomy" id="291208"/>
    <lineage>
        <taxon>Eukaryota</taxon>
        <taxon>Fungi</taxon>
        <taxon>Dikarya</taxon>
        <taxon>Ascomycota</taxon>
        <taxon>Saccharomycotina</taxon>
        <taxon>Pichiomycetes</taxon>
        <taxon>Metschnikowiaceae</taxon>
        <taxon>Australozyma</taxon>
    </lineage>
</organism>
<evidence type="ECO:0000256" key="5">
    <source>
        <dbReference type="SAM" id="MobiDB-lite"/>
    </source>
</evidence>
<dbReference type="GO" id="GO:0006661">
    <property type="term" value="P:phosphatidylinositol biosynthetic process"/>
    <property type="evidence" value="ECO:0007669"/>
    <property type="project" value="InterPro"/>
</dbReference>
<dbReference type="SUPFAM" id="SSF48371">
    <property type="entry name" value="ARM repeat"/>
    <property type="match status" value="1"/>
</dbReference>
<dbReference type="InterPro" id="IPR021841">
    <property type="entry name" value="VAC14_Fig4p-bd"/>
</dbReference>
<keyword evidence="8" id="KW-1185">Reference proteome</keyword>
<dbReference type="Gene3D" id="1.25.10.10">
    <property type="entry name" value="Leucine-rich Repeat Variant"/>
    <property type="match status" value="1"/>
</dbReference>
<gene>
    <name evidence="7" type="ORF">PUMCH_003223</name>
</gene>
<dbReference type="Proteomes" id="UP001338582">
    <property type="component" value="Chromosome 4"/>
</dbReference>
<dbReference type="PANTHER" id="PTHR16023">
    <property type="entry name" value="TAX1 BINDING PROTEIN-RELATED"/>
    <property type="match status" value="1"/>
</dbReference>
<proteinExistence type="inferred from homology"/>
<evidence type="ECO:0000256" key="3">
    <source>
        <dbReference type="ARBA" id="ARBA00022737"/>
    </source>
</evidence>
<evidence type="ECO:0000256" key="1">
    <source>
        <dbReference type="ARBA" id="ARBA00004308"/>
    </source>
</evidence>
<keyword evidence="3" id="KW-0677">Repeat</keyword>